<keyword evidence="2 6" id="KW-0227">DNA damage</keyword>
<dbReference type="EMBL" id="FNAD01000016">
    <property type="protein sequence ID" value="SDE23805.1"/>
    <property type="molecule type" value="Genomic_DNA"/>
</dbReference>
<evidence type="ECO:0000256" key="6">
    <source>
        <dbReference type="HAMAP-Rule" id="MF_00031"/>
    </source>
</evidence>
<dbReference type="Pfam" id="PF14520">
    <property type="entry name" value="HHH_5"/>
    <property type="match status" value="1"/>
</dbReference>
<protein>
    <recommendedName>
        <fullName evidence="6">Holliday junction branch migration complex subunit RuvA</fullName>
    </recommendedName>
</protein>
<evidence type="ECO:0000256" key="1">
    <source>
        <dbReference type="ARBA" id="ARBA00022490"/>
    </source>
</evidence>
<comment type="domain">
    <text evidence="6">Has three domains with a flexible linker between the domains II and III and assumes an 'L' shape. Domain III is highly mobile and contacts RuvB.</text>
</comment>
<comment type="function">
    <text evidence="6">The RuvA-RuvB-RuvC complex processes Holliday junction (HJ) DNA during genetic recombination and DNA repair, while the RuvA-RuvB complex plays an important role in the rescue of blocked DNA replication forks via replication fork reversal (RFR). RuvA specifically binds to HJ cruciform DNA, conferring on it an open structure. The RuvB hexamer acts as an ATP-dependent pump, pulling dsDNA into and through the RuvAB complex. HJ branch migration allows RuvC to scan DNA until it finds its consensus sequence, where it cleaves and resolves the cruciform DNA.</text>
</comment>
<dbReference type="SMART" id="SM00278">
    <property type="entry name" value="HhH1"/>
    <property type="match status" value="2"/>
</dbReference>
<evidence type="ECO:0000313" key="8">
    <source>
        <dbReference type="EMBL" id="SDE23805.1"/>
    </source>
</evidence>
<dbReference type="OrthoDB" id="5293449at2"/>
<dbReference type="HAMAP" id="MF_00031">
    <property type="entry name" value="DNA_HJ_migration_RuvA"/>
    <property type="match status" value="1"/>
</dbReference>
<evidence type="ECO:0000256" key="4">
    <source>
        <dbReference type="ARBA" id="ARBA00023172"/>
    </source>
</evidence>
<reference evidence="9" key="1">
    <citation type="submission" date="2016-10" db="EMBL/GenBank/DDBJ databases">
        <authorList>
            <person name="Varghese N."/>
            <person name="Submissions S."/>
        </authorList>
    </citation>
    <scope>NUCLEOTIDE SEQUENCE [LARGE SCALE GENOMIC DNA]</scope>
    <source>
        <strain evidence="9">CGMCC 4.3516</strain>
    </source>
</reference>
<dbReference type="GO" id="GO:0006310">
    <property type="term" value="P:DNA recombination"/>
    <property type="evidence" value="ECO:0007669"/>
    <property type="project" value="UniProtKB-UniRule"/>
</dbReference>
<accession>A0A1G7BC56</accession>
<dbReference type="Proteomes" id="UP000198949">
    <property type="component" value="Unassembled WGS sequence"/>
</dbReference>
<feature type="domain" description="Helix-hairpin-helix DNA-binding motif class 1" evidence="7">
    <location>
        <begin position="107"/>
        <end position="126"/>
    </location>
</feature>
<dbReference type="GO" id="GO:0009379">
    <property type="term" value="C:Holliday junction helicase complex"/>
    <property type="evidence" value="ECO:0007669"/>
    <property type="project" value="InterPro"/>
</dbReference>
<evidence type="ECO:0000256" key="3">
    <source>
        <dbReference type="ARBA" id="ARBA00023125"/>
    </source>
</evidence>
<dbReference type="GO" id="GO:0006281">
    <property type="term" value="P:DNA repair"/>
    <property type="evidence" value="ECO:0007669"/>
    <property type="project" value="UniProtKB-UniRule"/>
</dbReference>
<dbReference type="CDD" id="cd14332">
    <property type="entry name" value="UBA_RuvA_C"/>
    <property type="match status" value="1"/>
</dbReference>
<keyword evidence="8" id="KW-0547">Nucleotide-binding</keyword>
<keyword evidence="8" id="KW-0347">Helicase</keyword>
<dbReference type="STRING" id="58114.SAMN05216270_11630"/>
<keyword evidence="4 6" id="KW-0233">DNA recombination</keyword>
<feature type="domain" description="Helix-hairpin-helix DNA-binding motif class 1" evidence="7">
    <location>
        <begin position="72"/>
        <end position="91"/>
    </location>
</feature>
<comment type="similarity">
    <text evidence="6">Belongs to the RuvA family.</text>
</comment>
<gene>
    <name evidence="6" type="primary">ruvA</name>
    <name evidence="8" type="ORF">SAMN05216270_11630</name>
</gene>
<dbReference type="Gene3D" id="1.10.150.20">
    <property type="entry name" value="5' to 3' exonuclease, C-terminal subdomain"/>
    <property type="match status" value="1"/>
</dbReference>
<dbReference type="InterPro" id="IPR003583">
    <property type="entry name" value="Hlx-hairpin-Hlx_DNA-bd_motif"/>
</dbReference>
<comment type="caution">
    <text evidence="6">Lacks conserved residue(s) required for the propagation of feature annotation.</text>
</comment>
<dbReference type="InterPro" id="IPR011114">
    <property type="entry name" value="RuvA_C"/>
</dbReference>
<dbReference type="InterPro" id="IPR000085">
    <property type="entry name" value="RuvA"/>
</dbReference>
<keyword evidence="3 6" id="KW-0238">DNA-binding</keyword>
<keyword evidence="1 6" id="KW-0963">Cytoplasm</keyword>
<keyword evidence="8" id="KW-0378">Hydrolase</keyword>
<comment type="subcellular location">
    <subcellularLocation>
        <location evidence="6">Cytoplasm</location>
    </subcellularLocation>
</comment>
<keyword evidence="9" id="KW-1185">Reference proteome</keyword>
<dbReference type="GO" id="GO:0000400">
    <property type="term" value="F:four-way junction DNA binding"/>
    <property type="evidence" value="ECO:0007669"/>
    <property type="project" value="UniProtKB-UniRule"/>
</dbReference>
<dbReference type="GO" id="GO:0005737">
    <property type="term" value="C:cytoplasm"/>
    <property type="evidence" value="ECO:0007669"/>
    <property type="project" value="UniProtKB-SubCell"/>
</dbReference>
<evidence type="ECO:0000256" key="2">
    <source>
        <dbReference type="ARBA" id="ARBA00022763"/>
    </source>
</evidence>
<keyword evidence="8" id="KW-0067">ATP-binding</keyword>
<dbReference type="GO" id="GO:0009378">
    <property type="term" value="F:four-way junction helicase activity"/>
    <property type="evidence" value="ECO:0007669"/>
    <property type="project" value="InterPro"/>
</dbReference>
<dbReference type="InterPro" id="IPR010994">
    <property type="entry name" value="RuvA_2-like"/>
</dbReference>
<dbReference type="Gene3D" id="2.40.50.140">
    <property type="entry name" value="Nucleic acid-binding proteins"/>
    <property type="match status" value="1"/>
</dbReference>
<dbReference type="SUPFAM" id="SSF50249">
    <property type="entry name" value="Nucleic acid-binding proteins"/>
    <property type="match status" value="1"/>
</dbReference>
<keyword evidence="5 6" id="KW-0234">DNA repair</keyword>
<organism evidence="8 9">
    <name type="scientific">Glycomyces harbinensis</name>
    <dbReference type="NCBI Taxonomy" id="58114"/>
    <lineage>
        <taxon>Bacteria</taxon>
        <taxon>Bacillati</taxon>
        <taxon>Actinomycetota</taxon>
        <taxon>Actinomycetes</taxon>
        <taxon>Glycomycetales</taxon>
        <taxon>Glycomycetaceae</taxon>
        <taxon>Glycomyces</taxon>
    </lineage>
</organism>
<dbReference type="InterPro" id="IPR013849">
    <property type="entry name" value="DNA_helicase_Holl-junc_RuvA_I"/>
</dbReference>
<dbReference type="Pfam" id="PF07499">
    <property type="entry name" value="RuvA_C"/>
    <property type="match status" value="1"/>
</dbReference>
<dbReference type="NCBIfam" id="TIGR00084">
    <property type="entry name" value="ruvA"/>
    <property type="match status" value="1"/>
</dbReference>
<dbReference type="AlphaFoldDB" id="A0A1G7BC56"/>
<evidence type="ECO:0000313" key="9">
    <source>
        <dbReference type="Proteomes" id="UP000198949"/>
    </source>
</evidence>
<dbReference type="RefSeq" id="WP_091039597.1">
    <property type="nucleotide sequence ID" value="NZ_FNAD01000016.1"/>
</dbReference>
<comment type="subunit">
    <text evidence="6">Homotetramer. Forms an RuvA(8)-RuvB(12)-Holliday junction (HJ) complex. HJ DNA is sandwiched between 2 RuvA tetramers; dsDNA enters through RuvA and exits via RuvB. An RuvB hexamer assembles on each DNA strand where it exits the tetramer. Each RuvB hexamer is contacted by two RuvA subunits (via domain III) on 2 adjacent RuvB subunits; this complex drives branch migration. In the full resolvosome a probable DNA-RuvA(4)-RuvB(12)-RuvC(2) complex forms which resolves the HJ.</text>
</comment>
<proteinExistence type="inferred from homology"/>
<dbReference type="Pfam" id="PF01330">
    <property type="entry name" value="RuvA_N"/>
    <property type="match status" value="1"/>
</dbReference>
<evidence type="ECO:0000256" key="5">
    <source>
        <dbReference type="ARBA" id="ARBA00023204"/>
    </source>
</evidence>
<dbReference type="InterPro" id="IPR012340">
    <property type="entry name" value="NA-bd_OB-fold"/>
</dbReference>
<dbReference type="InterPro" id="IPR036267">
    <property type="entry name" value="RuvA_C_sf"/>
</dbReference>
<dbReference type="Gene3D" id="1.10.8.10">
    <property type="entry name" value="DNA helicase RuvA subunit, C-terminal domain"/>
    <property type="match status" value="1"/>
</dbReference>
<feature type="region of interest" description="Domain III" evidence="6">
    <location>
        <begin position="153"/>
        <end position="199"/>
    </location>
</feature>
<dbReference type="SUPFAM" id="SSF46929">
    <property type="entry name" value="DNA helicase RuvA subunit, C-terminal domain"/>
    <property type="match status" value="1"/>
</dbReference>
<dbReference type="GO" id="GO:0048476">
    <property type="term" value="C:Holliday junction resolvase complex"/>
    <property type="evidence" value="ECO:0007669"/>
    <property type="project" value="UniProtKB-UniRule"/>
</dbReference>
<dbReference type="GO" id="GO:0005524">
    <property type="term" value="F:ATP binding"/>
    <property type="evidence" value="ECO:0007669"/>
    <property type="project" value="InterPro"/>
</dbReference>
<name>A0A1G7BC56_9ACTN</name>
<dbReference type="SUPFAM" id="SSF47781">
    <property type="entry name" value="RuvA domain 2-like"/>
    <property type="match status" value="1"/>
</dbReference>
<evidence type="ECO:0000259" key="7">
    <source>
        <dbReference type="SMART" id="SM00278"/>
    </source>
</evidence>
<sequence length="199" mass="20825">MIAQLTGTVAAVGESYAVVDVGGVGYAVHAGAHTLANLKVGSQTVLAISTIVREDSITLHGFNTAEERDLFELLQNAQKIGPRIARDAIEALRPEVIRHAIATGDTTTLSRIPGVGKKSAERIILDLADKIGPVDLGGVPKQVGGRPGGWRIQVGQGLQALGWTAKEADTAIEKLDAEGADGTDVPTLLKQAIRLLGKR</sequence>